<organism evidence="2">
    <name type="scientific">Siphoviridae sp. ctVDC13</name>
    <dbReference type="NCBI Taxonomy" id="2827880"/>
    <lineage>
        <taxon>Viruses</taxon>
        <taxon>Duplodnaviria</taxon>
        <taxon>Heunggongvirae</taxon>
        <taxon>Uroviricota</taxon>
        <taxon>Caudoviricetes</taxon>
    </lineage>
</organism>
<dbReference type="CDD" id="cd00229">
    <property type="entry name" value="SGNH_hydrolase"/>
    <property type="match status" value="1"/>
</dbReference>
<dbReference type="InterPro" id="IPR013830">
    <property type="entry name" value="SGNH_hydro"/>
</dbReference>
<dbReference type="Pfam" id="PF13472">
    <property type="entry name" value="Lipase_GDSL_2"/>
    <property type="match status" value="1"/>
</dbReference>
<keyword evidence="2" id="KW-0378">Hydrolase</keyword>
<dbReference type="EMBL" id="BK032798">
    <property type="protein sequence ID" value="DAF60824.1"/>
    <property type="molecule type" value="Genomic_DNA"/>
</dbReference>
<dbReference type="Gene3D" id="3.40.50.1110">
    <property type="entry name" value="SGNH hydrolase"/>
    <property type="match status" value="1"/>
</dbReference>
<protein>
    <submittedName>
        <fullName evidence="2">Hydrolase</fullName>
    </submittedName>
</protein>
<feature type="domain" description="SGNH hydrolase-type esterase" evidence="1">
    <location>
        <begin position="57"/>
        <end position="232"/>
    </location>
</feature>
<reference evidence="2" key="1">
    <citation type="journal article" date="2021" name="Proc. Natl. Acad. Sci. U.S.A.">
        <title>A Catalog of Tens of Thousands of Viruses from Human Metagenomes Reveals Hidden Associations with Chronic Diseases.</title>
        <authorList>
            <person name="Tisza M.J."/>
            <person name="Buck C.B."/>
        </authorList>
    </citation>
    <scope>NUCLEOTIDE SEQUENCE</scope>
    <source>
        <strain evidence="2">CtVDC13</strain>
    </source>
</reference>
<sequence length="382" mass="42416">MSINKVIYNGKTLIDISDSTVTDDNIEEGLIAYSGDGKRVVGTKMNLENRSKRKLIFIGDSYGDGYTPDGNTTGWCDKLKSKLVNCHFTANNIYINHKGGASFSNPSNNYLTLLKGVESQVNNKKMVTDVLIGGGYNELAYGDQKTTVQNCIKTLISYVQNTYPNAIIHFAPFGVAFKNRDNQFALKYKLLPMYKTVACYADLPFVVVPDAENVLSLENMMSSDGIHPNGWGLEYLSEFLKGYMLGTGSSAMEKRQLGVGLNGGTFTGTIYGQCLGDINIYRIMFDTTVKNLNSNGPNGFKLYTPTRTNAFPWRAPNMGYTDANAIIYANGGFYDVPVKFNVTNKNELYMQIKQCNSAHNNYQSYSNITQIQLDAWIVAENM</sequence>
<dbReference type="InterPro" id="IPR036514">
    <property type="entry name" value="SGNH_hydro_sf"/>
</dbReference>
<evidence type="ECO:0000313" key="2">
    <source>
        <dbReference type="EMBL" id="DAF60824.1"/>
    </source>
</evidence>
<evidence type="ECO:0000259" key="1">
    <source>
        <dbReference type="Pfam" id="PF13472"/>
    </source>
</evidence>
<proteinExistence type="predicted"/>
<dbReference type="SUPFAM" id="SSF52266">
    <property type="entry name" value="SGNH hydrolase"/>
    <property type="match status" value="1"/>
</dbReference>
<name>A0A8S5TCF7_9CAUD</name>
<dbReference type="GO" id="GO:0016787">
    <property type="term" value="F:hydrolase activity"/>
    <property type="evidence" value="ECO:0007669"/>
    <property type="project" value="UniProtKB-KW"/>
</dbReference>
<accession>A0A8S5TCF7</accession>